<reference evidence="1 2" key="1">
    <citation type="submission" date="2020-08" db="EMBL/GenBank/DDBJ databases">
        <title>Genomic Encyclopedia of Type Strains, Phase IV (KMG-IV): sequencing the most valuable type-strain genomes for metagenomic binning, comparative biology and taxonomic classification.</title>
        <authorList>
            <person name="Goeker M."/>
        </authorList>
    </citation>
    <scope>NUCLEOTIDE SEQUENCE [LARGE SCALE GENOMIC DNA]</scope>
    <source>
        <strain evidence="1 2">DSM 26385</strain>
    </source>
</reference>
<dbReference type="SUPFAM" id="SSF52540">
    <property type="entry name" value="P-loop containing nucleoside triphosphate hydrolases"/>
    <property type="match status" value="1"/>
</dbReference>
<dbReference type="PANTHER" id="PTHR13696:SF96">
    <property type="entry name" value="COBQ_COBB_MIND_PARA NUCLEOTIDE BINDING DOMAIN-CONTAINING PROTEIN"/>
    <property type="match status" value="1"/>
</dbReference>
<comment type="caution">
    <text evidence="1">The sequence shown here is derived from an EMBL/GenBank/DDBJ whole genome shotgun (WGS) entry which is preliminary data.</text>
</comment>
<gene>
    <name evidence="1" type="ORF">GGQ66_001549</name>
</gene>
<proteinExistence type="predicted"/>
<dbReference type="EMBL" id="JACIDU010000005">
    <property type="protein sequence ID" value="MBB4102994.1"/>
    <property type="molecule type" value="Genomic_DNA"/>
</dbReference>
<dbReference type="Proteomes" id="UP000584824">
    <property type="component" value="Unassembled WGS sequence"/>
</dbReference>
<accession>A0A7W6P063</accession>
<name>A0A7W6P063_9HYPH</name>
<dbReference type="Gene3D" id="3.40.50.300">
    <property type="entry name" value="P-loop containing nucleotide triphosphate hydrolases"/>
    <property type="match status" value="1"/>
</dbReference>
<organism evidence="1 2">
    <name type="scientific">Allorhizobium borbori</name>
    <dbReference type="NCBI Taxonomy" id="485907"/>
    <lineage>
        <taxon>Bacteria</taxon>
        <taxon>Pseudomonadati</taxon>
        <taxon>Pseudomonadota</taxon>
        <taxon>Alphaproteobacteria</taxon>
        <taxon>Hyphomicrobiales</taxon>
        <taxon>Rhizobiaceae</taxon>
        <taxon>Rhizobium/Agrobacterium group</taxon>
        <taxon>Allorhizobium</taxon>
    </lineage>
</organism>
<sequence>MDERTGKEDASMPVIVLCSTKGGVGKSTTALVLSQFFSAADRAVTLIDADPNQPLATWAKRSGERVPANLTVIGGITEETIIDAIDDAATRTAYVIVDLEGSANLTAASAISRADLVLIPMRGKQLDADQVGKVVALVDRAAKLSRRAIDYRVVFSMATALNTKEQRHIFQTLEAKGIPVLPARLMEKAAFSAMFQIGGTIFDLTDEDVSNPKSAIANAKELAVAVANVLTGKGREAA</sequence>
<dbReference type="PIRSF" id="PIRSF009320">
    <property type="entry name" value="Nuc_binding_HP_1000"/>
    <property type="match status" value="1"/>
</dbReference>
<dbReference type="InterPro" id="IPR009744">
    <property type="entry name" value="VirC1"/>
</dbReference>
<dbReference type="InterPro" id="IPR027417">
    <property type="entry name" value="P-loop_NTPase"/>
</dbReference>
<dbReference type="PANTHER" id="PTHR13696">
    <property type="entry name" value="P-LOOP CONTAINING NUCLEOSIDE TRIPHOSPHATE HYDROLASE"/>
    <property type="match status" value="1"/>
</dbReference>
<dbReference type="InterPro" id="IPR050678">
    <property type="entry name" value="DNA_Partitioning_ATPase"/>
</dbReference>
<dbReference type="AlphaFoldDB" id="A0A7W6P063"/>
<protein>
    <submittedName>
        <fullName evidence="1">Chromosome partitioning protein</fullName>
    </submittedName>
</protein>
<dbReference type="CDD" id="cd02042">
    <property type="entry name" value="ParAB_family"/>
    <property type="match status" value="1"/>
</dbReference>
<evidence type="ECO:0000313" key="1">
    <source>
        <dbReference type="EMBL" id="MBB4102994.1"/>
    </source>
</evidence>
<dbReference type="Pfam" id="PF07015">
    <property type="entry name" value="VirC1"/>
    <property type="match status" value="1"/>
</dbReference>
<evidence type="ECO:0000313" key="2">
    <source>
        <dbReference type="Proteomes" id="UP000584824"/>
    </source>
</evidence>
<keyword evidence="2" id="KW-1185">Reference proteome</keyword>